<organism evidence="1 2">
    <name type="scientific">Ceratodon purpureus</name>
    <name type="common">Fire moss</name>
    <name type="synonym">Dicranum purpureum</name>
    <dbReference type="NCBI Taxonomy" id="3225"/>
    <lineage>
        <taxon>Eukaryota</taxon>
        <taxon>Viridiplantae</taxon>
        <taxon>Streptophyta</taxon>
        <taxon>Embryophyta</taxon>
        <taxon>Bryophyta</taxon>
        <taxon>Bryophytina</taxon>
        <taxon>Bryopsida</taxon>
        <taxon>Dicranidae</taxon>
        <taxon>Pseudoditrichales</taxon>
        <taxon>Ditrichaceae</taxon>
        <taxon>Ceratodon</taxon>
    </lineage>
</organism>
<name>A0A8T0HAP9_CERPU</name>
<dbReference type="AlphaFoldDB" id="A0A8T0HAP9"/>
<dbReference type="SUPFAM" id="SSF103025">
    <property type="entry name" value="Folate-binding domain"/>
    <property type="match status" value="1"/>
</dbReference>
<sequence>MGQVVEMSQFGRLRVSGEDRIRFLHNQSTADFQKLKDGEGCDTVFVTSTGRTIDLARAWVMKNSVILFVSPSERRSLYTLLNKLVYWTLFFCVSVLCLSKEVNAVIGVERMLARFLCLKFREFAWE</sequence>
<dbReference type="OrthoDB" id="191995at2759"/>
<dbReference type="InterPro" id="IPR027266">
    <property type="entry name" value="TrmE/GcvT-like"/>
</dbReference>
<dbReference type="PANTHER" id="PTHR43757">
    <property type="entry name" value="AMINOMETHYLTRANSFERASE"/>
    <property type="match status" value="1"/>
</dbReference>
<gene>
    <name evidence="1" type="ORF">KC19_7G174800</name>
</gene>
<dbReference type="GO" id="GO:0005739">
    <property type="term" value="C:mitochondrion"/>
    <property type="evidence" value="ECO:0007669"/>
    <property type="project" value="TreeGrafter"/>
</dbReference>
<protein>
    <submittedName>
        <fullName evidence="1">Uncharacterized protein</fullName>
    </submittedName>
</protein>
<dbReference type="Proteomes" id="UP000822688">
    <property type="component" value="Chromosome 7"/>
</dbReference>
<dbReference type="InterPro" id="IPR028896">
    <property type="entry name" value="GcvT/YgfZ/DmdA"/>
</dbReference>
<dbReference type="PANTHER" id="PTHR43757:SF14">
    <property type="entry name" value="GLYCINE CLEAVAGE T-PROTEIN FAMILY"/>
    <property type="match status" value="1"/>
</dbReference>
<evidence type="ECO:0000313" key="1">
    <source>
        <dbReference type="EMBL" id="KAG0567955.1"/>
    </source>
</evidence>
<accession>A0A8T0HAP9</accession>
<proteinExistence type="predicted"/>
<keyword evidence="2" id="KW-1185">Reference proteome</keyword>
<dbReference type="EMBL" id="CM026428">
    <property type="protein sequence ID" value="KAG0567955.1"/>
    <property type="molecule type" value="Genomic_DNA"/>
</dbReference>
<comment type="caution">
    <text evidence="1">The sequence shown here is derived from an EMBL/GenBank/DDBJ whole genome shotgun (WGS) entry which is preliminary data.</text>
</comment>
<reference evidence="1" key="1">
    <citation type="submission" date="2020-06" db="EMBL/GenBank/DDBJ databases">
        <title>WGS assembly of Ceratodon purpureus strain R40.</title>
        <authorList>
            <person name="Carey S.B."/>
            <person name="Jenkins J."/>
            <person name="Shu S."/>
            <person name="Lovell J.T."/>
            <person name="Sreedasyam A."/>
            <person name="Maumus F."/>
            <person name="Tiley G.P."/>
            <person name="Fernandez-Pozo N."/>
            <person name="Barry K."/>
            <person name="Chen C."/>
            <person name="Wang M."/>
            <person name="Lipzen A."/>
            <person name="Daum C."/>
            <person name="Saski C.A."/>
            <person name="Payton A.C."/>
            <person name="Mcbreen J.C."/>
            <person name="Conrad R.E."/>
            <person name="Kollar L.M."/>
            <person name="Olsson S."/>
            <person name="Huttunen S."/>
            <person name="Landis J.B."/>
            <person name="Wickett N.J."/>
            <person name="Johnson M.G."/>
            <person name="Rensing S.A."/>
            <person name="Grimwood J."/>
            <person name="Schmutz J."/>
            <person name="Mcdaniel S.F."/>
        </authorList>
    </citation>
    <scope>NUCLEOTIDE SEQUENCE</scope>
    <source>
        <strain evidence="1">R40</strain>
    </source>
</reference>
<evidence type="ECO:0000313" key="2">
    <source>
        <dbReference type="Proteomes" id="UP000822688"/>
    </source>
</evidence>
<dbReference type="Gene3D" id="3.30.1360.120">
    <property type="entry name" value="Probable tRNA modification gtpase trme, domain 1"/>
    <property type="match status" value="1"/>
</dbReference>